<dbReference type="OrthoDB" id="7906242at2"/>
<proteinExistence type="predicted"/>
<evidence type="ECO:0000313" key="2">
    <source>
        <dbReference type="Proteomes" id="UP000032232"/>
    </source>
</evidence>
<accession>A0A0D1EIK6</accession>
<dbReference type="STRING" id="935700.jaqu_06470"/>
<name>A0A0D1EIK6_9RHOB</name>
<dbReference type="EMBL" id="JYFE01000017">
    <property type="protein sequence ID" value="KIT17459.1"/>
    <property type="molecule type" value="Genomic_DNA"/>
</dbReference>
<evidence type="ECO:0008006" key="3">
    <source>
        <dbReference type="Google" id="ProtNLM"/>
    </source>
</evidence>
<dbReference type="Pfam" id="PF07087">
    <property type="entry name" value="DUF1353"/>
    <property type="match status" value="1"/>
</dbReference>
<protein>
    <recommendedName>
        <fullName evidence="3">DUF1353 domain-containing protein</fullName>
    </recommendedName>
</protein>
<dbReference type="InterPro" id="IPR010767">
    <property type="entry name" value="Phage_CGC-2007_Cje0229"/>
</dbReference>
<evidence type="ECO:0000313" key="1">
    <source>
        <dbReference type="EMBL" id="KIT17459.1"/>
    </source>
</evidence>
<reference evidence="1 2" key="1">
    <citation type="submission" date="2015-02" db="EMBL/GenBank/DDBJ databases">
        <title>Genome Sequence of Jannaschia aquimarina DSM28248, a member of the Roseobacter clade.</title>
        <authorList>
            <person name="Voget S."/>
            <person name="Daniel R."/>
        </authorList>
    </citation>
    <scope>NUCLEOTIDE SEQUENCE [LARGE SCALE GENOMIC DNA]</scope>
    <source>
        <strain evidence="1 2">GSW-M26</strain>
    </source>
</reference>
<keyword evidence="2" id="KW-1185">Reference proteome</keyword>
<dbReference type="Proteomes" id="UP000032232">
    <property type="component" value="Unassembled WGS sequence"/>
</dbReference>
<dbReference type="RefSeq" id="WP_043917509.1">
    <property type="nucleotide sequence ID" value="NZ_FZPF01000002.1"/>
</dbReference>
<organism evidence="1 2">
    <name type="scientific">Jannaschia aquimarina</name>
    <dbReference type="NCBI Taxonomy" id="935700"/>
    <lineage>
        <taxon>Bacteria</taxon>
        <taxon>Pseudomonadati</taxon>
        <taxon>Pseudomonadota</taxon>
        <taxon>Alphaproteobacteria</taxon>
        <taxon>Rhodobacterales</taxon>
        <taxon>Roseobacteraceae</taxon>
        <taxon>Jannaschia</taxon>
    </lineage>
</organism>
<comment type="caution">
    <text evidence="1">The sequence shown here is derived from an EMBL/GenBank/DDBJ whole genome shotgun (WGS) entry which is preliminary data.</text>
</comment>
<dbReference type="AlphaFoldDB" id="A0A0D1EIK6"/>
<gene>
    <name evidence="1" type="ORF">jaqu_06470</name>
</gene>
<sequence length="115" mass="13452">MSRYTDLHGWWVETDTGFRTIKPIFWEVGRKGSRLWVIVPIGYDFDVSIPVWARWLFDPRDPRYLKAAALHDWLLDDEWERVTAGGIFNRALRADGVGVLRRLAMTLAVVLFRFG</sequence>
<dbReference type="PATRIC" id="fig|935700.4.peg.684"/>